<keyword evidence="3" id="KW-1185">Reference proteome</keyword>
<evidence type="ECO:0000313" key="2">
    <source>
        <dbReference type="EMBL" id="KAK9707919.1"/>
    </source>
</evidence>
<sequence length="338" mass="37608">MVHTLNLYLSPQVQGSPIKYKVRLHEELLKMKILFSIIILICVVEFHRATACSTSENCTSDCDCNSCVRSNCCNSCQTHCHGCQTNCCNNCCSCCTKCCNNSTSTTTTPTTLTTSITTPTKPTPTTTRPTVKPSVDEANINIDIKNVINTTNDVKVPVEISLKNTNNVVSLLNMTTNSNCTTSRGCKNRTSTQRIIPTTPAPIYVETAEETFSTEEYPIQPLIPKPMPIPEPEWLRLPLPEADWKIPNLPLPNRLPEGPIYGQPIPYNQLQNIYNQYNQNIPTNVDSSQLSRMQSGYPYFGSNYNQFPSIPYSSSYSTQGLPYGSWPSQGYPYNTLTG</sequence>
<protein>
    <submittedName>
        <fullName evidence="2">Uncharacterized protein</fullName>
    </submittedName>
</protein>
<evidence type="ECO:0000256" key="1">
    <source>
        <dbReference type="SAM" id="MobiDB-lite"/>
    </source>
</evidence>
<gene>
    <name evidence="2" type="ORF">QE152_g27568</name>
</gene>
<name>A0AAW1JUB5_POPJA</name>
<dbReference type="Proteomes" id="UP001458880">
    <property type="component" value="Unassembled WGS sequence"/>
</dbReference>
<reference evidence="2 3" key="1">
    <citation type="journal article" date="2024" name="BMC Genomics">
        <title>De novo assembly and annotation of Popillia japonica's genome with initial clues to its potential as an invasive pest.</title>
        <authorList>
            <person name="Cucini C."/>
            <person name="Boschi S."/>
            <person name="Funari R."/>
            <person name="Cardaioli E."/>
            <person name="Iannotti N."/>
            <person name="Marturano G."/>
            <person name="Paoli F."/>
            <person name="Bruttini M."/>
            <person name="Carapelli A."/>
            <person name="Frati F."/>
            <person name="Nardi F."/>
        </authorList>
    </citation>
    <scope>NUCLEOTIDE SEQUENCE [LARGE SCALE GENOMIC DNA]</scope>
    <source>
        <strain evidence="2">DMR45628</strain>
    </source>
</reference>
<feature type="region of interest" description="Disordered" evidence="1">
    <location>
        <begin position="106"/>
        <end position="130"/>
    </location>
</feature>
<accession>A0AAW1JUB5</accession>
<dbReference type="AlphaFoldDB" id="A0AAW1JUB5"/>
<evidence type="ECO:0000313" key="3">
    <source>
        <dbReference type="Proteomes" id="UP001458880"/>
    </source>
</evidence>
<organism evidence="2 3">
    <name type="scientific">Popillia japonica</name>
    <name type="common">Japanese beetle</name>
    <dbReference type="NCBI Taxonomy" id="7064"/>
    <lineage>
        <taxon>Eukaryota</taxon>
        <taxon>Metazoa</taxon>
        <taxon>Ecdysozoa</taxon>
        <taxon>Arthropoda</taxon>
        <taxon>Hexapoda</taxon>
        <taxon>Insecta</taxon>
        <taxon>Pterygota</taxon>
        <taxon>Neoptera</taxon>
        <taxon>Endopterygota</taxon>
        <taxon>Coleoptera</taxon>
        <taxon>Polyphaga</taxon>
        <taxon>Scarabaeiformia</taxon>
        <taxon>Scarabaeidae</taxon>
        <taxon>Rutelinae</taxon>
        <taxon>Popillia</taxon>
    </lineage>
</organism>
<dbReference type="EMBL" id="JASPKY010000340">
    <property type="protein sequence ID" value="KAK9707919.1"/>
    <property type="molecule type" value="Genomic_DNA"/>
</dbReference>
<comment type="caution">
    <text evidence="2">The sequence shown here is derived from an EMBL/GenBank/DDBJ whole genome shotgun (WGS) entry which is preliminary data.</text>
</comment>
<proteinExistence type="predicted"/>